<gene>
    <name evidence="1" type="ORF">JOC47_001697</name>
</gene>
<accession>A0A938XSE7</accession>
<keyword evidence="2" id="KW-1185">Reference proteome</keyword>
<reference evidence="1" key="1">
    <citation type="submission" date="2021-01" db="EMBL/GenBank/DDBJ databases">
        <title>Genomic Encyclopedia of Type Strains, Phase IV (KMG-IV): sequencing the most valuable type-strain genomes for metagenomic binning, comparative biology and taxonomic classification.</title>
        <authorList>
            <person name="Goeker M."/>
        </authorList>
    </citation>
    <scope>NUCLEOTIDE SEQUENCE</scope>
    <source>
        <strain evidence="1">DSM 23230</strain>
    </source>
</reference>
<evidence type="ECO:0000313" key="2">
    <source>
        <dbReference type="Proteomes" id="UP000774000"/>
    </source>
</evidence>
<evidence type="ECO:0000313" key="1">
    <source>
        <dbReference type="EMBL" id="MBM7556846.1"/>
    </source>
</evidence>
<dbReference type="Proteomes" id="UP000774000">
    <property type="component" value="Unassembled WGS sequence"/>
</dbReference>
<comment type="caution">
    <text evidence="1">The sequence shown here is derived from an EMBL/GenBank/DDBJ whole genome shotgun (WGS) entry which is preliminary data.</text>
</comment>
<name>A0A938XSE7_9FIRM</name>
<dbReference type="AlphaFoldDB" id="A0A938XSE7"/>
<protein>
    <submittedName>
        <fullName evidence="1">Uncharacterized protein</fullName>
    </submittedName>
</protein>
<dbReference type="RefSeq" id="WP_204701620.1">
    <property type="nucleotide sequence ID" value="NZ_JAFBDQ010000007.1"/>
</dbReference>
<sequence length="68" mass="7890">MKLETTCKYNVTLKDEKNKIYQVETVGKDKKTAVKNAKIEIYNNDNNQVNFLSNLKLVLIKKDSDIKL</sequence>
<proteinExistence type="predicted"/>
<dbReference type="EMBL" id="JAFBDQ010000007">
    <property type="protein sequence ID" value="MBM7556846.1"/>
    <property type="molecule type" value="Genomic_DNA"/>
</dbReference>
<organism evidence="1 2">
    <name type="scientific">Halanaerobacter jeridensis</name>
    <dbReference type="NCBI Taxonomy" id="706427"/>
    <lineage>
        <taxon>Bacteria</taxon>
        <taxon>Bacillati</taxon>
        <taxon>Bacillota</taxon>
        <taxon>Clostridia</taxon>
        <taxon>Halanaerobiales</taxon>
        <taxon>Halobacteroidaceae</taxon>
        <taxon>Halanaerobacter</taxon>
    </lineage>
</organism>